<dbReference type="GO" id="GO:0005886">
    <property type="term" value="C:plasma membrane"/>
    <property type="evidence" value="ECO:0007669"/>
    <property type="project" value="UniProtKB-SubCell"/>
</dbReference>
<dbReference type="PANTHER" id="PTHR32322">
    <property type="entry name" value="INNER MEMBRANE TRANSPORTER"/>
    <property type="match status" value="1"/>
</dbReference>
<dbReference type="Gene3D" id="1.10.3730.20">
    <property type="match status" value="1"/>
</dbReference>
<dbReference type="PANTHER" id="PTHR32322:SF18">
    <property type="entry name" value="S-ADENOSYLMETHIONINE_S-ADENOSYLHOMOCYSTEINE TRANSPORTER"/>
    <property type="match status" value="1"/>
</dbReference>
<dbReference type="EMBL" id="APSA01000006">
    <property type="protein sequence ID" value="ENX37865.1"/>
    <property type="molecule type" value="Genomic_DNA"/>
</dbReference>
<dbReference type="PATRIC" id="fig|1217698.3.peg.1987"/>
<evidence type="ECO:0000256" key="4">
    <source>
        <dbReference type="ARBA" id="ARBA00022989"/>
    </source>
</evidence>
<organism evidence="8 9">
    <name type="scientific">Acinetobacter courvalinii</name>
    <dbReference type="NCBI Taxonomy" id="280147"/>
    <lineage>
        <taxon>Bacteria</taxon>
        <taxon>Pseudomonadati</taxon>
        <taxon>Pseudomonadota</taxon>
        <taxon>Gammaproteobacteria</taxon>
        <taxon>Moraxellales</taxon>
        <taxon>Moraxellaceae</taxon>
        <taxon>Acinetobacter</taxon>
    </lineage>
</organism>
<keyword evidence="9" id="KW-1185">Reference proteome</keyword>
<evidence type="ECO:0000256" key="2">
    <source>
        <dbReference type="ARBA" id="ARBA00022475"/>
    </source>
</evidence>
<dbReference type="Proteomes" id="UP000013200">
    <property type="component" value="Unassembled WGS sequence"/>
</dbReference>
<keyword evidence="2" id="KW-1003">Cell membrane</keyword>
<comment type="caution">
    <text evidence="8">The sequence shown here is derived from an EMBL/GenBank/DDBJ whole genome shotgun (WGS) entry which is preliminary data.</text>
</comment>
<feature type="transmembrane region" description="Helical" evidence="6">
    <location>
        <begin position="258"/>
        <end position="277"/>
    </location>
</feature>
<evidence type="ECO:0000259" key="7">
    <source>
        <dbReference type="Pfam" id="PF00892"/>
    </source>
</evidence>
<dbReference type="AlphaFoldDB" id="N9RGV1"/>
<evidence type="ECO:0000256" key="3">
    <source>
        <dbReference type="ARBA" id="ARBA00022692"/>
    </source>
</evidence>
<sequence length="304" mass="33335">MNMPTKPAFSLNYYTGFLSVLFAAFLWGSAGTAASFAKGISPIVIASLSVCFGGLIHACLSFKAIQKNYLKLFNFKTKICIAVIVSILCPFAFYSSVSLAGVSVGTVISIGCAPLFSVLLEWFFDKRKLSLQWFISFVLGFTGIVFLCFSSDHRPQDQVISSEHILGIFFGLLSSLSYATYSWIMKNLIHEGVDSRAAMGVIFGISAVLLFPTLFITATHLFDYATNIWVALYIPLVPMFLGYLFFSFGLKRIPASQAMTLALVEIPVATLLAVYLVGESLTFNSYLGLVLILLCVIVLTKKKD</sequence>
<dbReference type="GeneID" id="80103837"/>
<dbReference type="HOGENOM" id="CLU_033863_9_2_6"/>
<proteinExistence type="predicted"/>
<evidence type="ECO:0000313" key="9">
    <source>
        <dbReference type="Proteomes" id="UP000013200"/>
    </source>
</evidence>
<reference evidence="8 9" key="1">
    <citation type="submission" date="2013-02" db="EMBL/GenBank/DDBJ databases">
        <title>The Genome Sequence of Acinetobacter sp. NIPH 3623.</title>
        <authorList>
            <consortium name="The Broad Institute Genome Sequencing Platform"/>
            <consortium name="The Broad Institute Genome Sequencing Center for Infectious Disease"/>
            <person name="Cerqueira G."/>
            <person name="Feldgarden M."/>
            <person name="Courvalin P."/>
            <person name="Perichon B."/>
            <person name="Grillot-Courvalin C."/>
            <person name="Clermont D."/>
            <person name="Rocha E."/>
            <person name="Yoon E.-J."/>
            <person name="Nemec A."/>
            <person name="Walker B."/>
            <person name="Young S.K."/>
            <person name="Zeng Q."/>
            <person name="Gargeya S."/>
            <person name="Fitzgerald M."/>
            <person name="Haas B."/>
            <person name="Abouelleil A."/>
            <person name="Alvarado L."/>
            <person name="Arachchi H.M."/>
            <person name="Berlin A.M."/>
            <person name="Chapman S.B."/>
            <person name="Dewar J."/>
            <person name="Goldberg J."/>
            <person name="Griggs A."/>
            <person name="Gujja S."/>
            <person name="Hansen M."/>
            <person name="Howarth C."/>
            <person name="Imamovic A."/>
            <person name="Larimer J."/>
            <person name="McCowan C."/>
            <person name="Murphy C."/>
            <person name="Neiman D."/>
            <person name="Pearson M."/>
            <person name="Priest M."/>
            <person name="Roberts A."/>
            <person name="Saif S."/>
            <person name="Shea T."/>
            <person name="Sisk P."/>
            <person name="Sykes S."/>
            <person name="Wortman J."/>
            <person name="Nusbaum C."/>
            <person name="Birren B."/>
        </authorList>
    </citation>
    <scope>NUCLEOTIDE SEQUENCE [LARGE SCALE GENOMIC DNA]</scope>
    <source>
        <strain evidence="8 9">NIPH 3623</strain>
    </source>
</reference>
<feature type="transmembrane region" description="Helical" evidence="6">
    <location>
        <begin position="197"/>
        <end position="222"/>
    </location>
</feature>
<feature type="transmembrane region" description="Helical" evidence="6">
    <location>
        <begin position="77"/>
        <end position="94"/>
    </location>
</feature>
<dbReference type="InterPro" id="IPR050638">
    <property type="entry name" value="AA-Vitamin_Transporters"/>
</dbReference>
<keyword evidence="5 6" id="KW-0472">Membrane</keyword>
<accession>N9RGV1</accession>
<evidence type="ECO:0000256" key="1">
    <source>
        <dbReference type="ARBA" id="ARBA00004651"/>
    </source>
</evidence>
<dbReference type="InterPro" id="IPR000620">
    <property type="entry name" value="EamA_dom"/>
</dbReference>
<dbReference type="RefSeq" id="WP_005285460.1">
    <property type="nucleotide sequence ID" value="NZ_BMDA01000001.1"/>
</dbReference>
<evidence type="ECO:0000256" key="6">
    <source>
        <dbReference type="SAM" id="Phobius"/>
    </source>
</evidence>
<feature type="transmembrane region" description="Helical" evidence="6">
    <location>
        <begin position="164"/>
        <end position="185"/>
    </location>
</feature>
<evidence type="ECO:0000313" key="8">
    <source>
        <dbReference type="EMBL" id="ENX37865.1"/>
    </source>
</evidence>
<feature type="domain" description="EamA" evidence="7">
    <location>
        <begin position="166"/>
        <end position="299"/>
    </location>
</feature>
<dbReference type="InterPro" id="IPR037185">
    <property type="entry name" value="EmrE-like"/>
</dbReference>
<feature type="transmembrane region" description="Helical" evidence="6">
    <location>
        <begin position="283"/>
        <end position="300"/>
    </location>
</feature>
<evidence type="ECO:0000256" key="5">
    <source>
        <dbReference type="ARBA" id="ARBA00023136"/>
    </source>
</evidence>
<keyword evidence="3 6" id="KW-0812">Transmembrane</keyword>
<dbReference type="Pfam" id="PF00892">
    <property type="entry name" value="EamA"/>
    <property type="match status" value="2"/>
</dbReference>
<gene>
    <name evidence="8" type="ORF">F888_02045</name>
</gene>
<name>N9RGV1_9GAMM</name>
<protein>
    <recommendedName>
        <fullName evidence="7">EamA domain-containing protein</fullName>
    </recommendedName>
</protein>
<comment type="subcellular location">
    <subcellularLocation>
        <location evidence="1">Cell membrane</location>
        <topology evidence="1">Multi-pass membrane protein</topology>
    </subcellularLocation>
</comment>
<feature type="transmembrane region" description="Helical" evidence="6">
    <location>
        <begin position="228"/>
        <end position="246"/>
    </location>
</feature>
<keyword evidence="4 6" id="KW-1133">Transmembrane helix</keyword>
<feature type="transmembrane region" description="Helical" evidence="6">
    <location>
        <begin position="131"/>
        <end position="152"/>
    </location>
</feature>
<dbReference type="SUPFAM" id="SSF103481">
    <property type="entry name" value="Multidrug resistance efflux transporter EmrE"/>
    <property type="match status" value="2"/>
</dbReference>
<feature type="transmembrane region" description="Helical" evidence="6">
    <location>
        <begin position="100"/>
        <end position="124"/>
    </location>
</feature>
<feature type="transmembrane region" description="Helical" evidence="6">
    <location>
        <begin position="43"/>
        <end position="65"/>
    </location>
</feature>
<feature type="domain" description="EamA" evidence="7">
    <location>
        <begin position="16"/>
        <end position="147"/>
    </location>
</feature>